<accession>A0ABW6UYM5</accession>
<evidence type="ECO:0000256" key="1">
    <source>
        <dbReference type="SAM" id="MobiDB-lite"/>
    </source>
</evidence>
<gene>
    <name evidence="3" type="ORF">ACFY05_04615</name>
</gene>
<feature type="region of interest" description="Disordered" evidence="1">
    <location>
        <begin position="69"/>
        <end position="89"/>
    </location>
</feature>
<feature type="transmembrane region" description="Helical" evidence="2">
    <location>
        <begin position="42"/>
        <end position="60"/>
    </location>
</feature>
<evidence type="ECO:0000313" key="4">
    <source>
        <dbReference type="Proteomes" id="UP001602119"/>
    </source>
</evidence>
<dbReference type="RefSeq" id="WP_387340638.1">
    <property type="nucleotide sequence ID" value="NZ_JBIAXI010000002.1"/>
</dbReference>
<keyword evidence="2" id="KW-1133">Transmembrane helix</keyword>
<comment type="caution">
    <text evidence="3">The sequence shown here is derived from an EMBL/GenBank/DDBJ whole genome shotgun (WGS) entry which is preliminary data.</text>
</comment>
<feature type="compositionally biased region" description="Low complexity" evidence="1">
    <location>
        <begin position="69"/>
        <end position="82"/>
    </location>
</feature>
<sequence length="449" mass="47727">MRTENDLVEALRNAANGASVPADLDRGVADRRRRRTRRRHRSLLAATGVVAVVLGGTAVVRGGHVARSADPVASAAAGAPDVADADKEPRAREVWPEAVATFPKKAADGFKYRPVTALGPTEILLTAEGSFEKAGRLEVYDTRTRASRVLATMTPGGKGYYVQDVEPGRDYIAWYGTTPNNGRKWADFWVVPRQGGEPVRVGEVTGDLALVDRIGVTGDHIVWSPQSGGVYRMPITGGEPEKVEGTDGLWLDSWPWARDVPGDPFIDDKWRNANQALLVDLENGTRRTITPPPGVTGLRCSTEWCLGAVDGTSVSMRVDGADVRRLTGFSHMGEIYGGRFAEVSGSVLLPVLYDLATGKAGAIGAASADGRGGGGWGHGVSSSSTQVFYWNAQDVETKETCRAMPERQRKALVAEGAAPSPGAKTCTTETVEPGDENEILNLAAVPPAG</sequence>
<dbReference type="Proteomes" id="UP001602119">
    <property type="component" value="Unassembled WGS sequence"/>
</dbReference>
<organism evidence="3 4">
    <name type="scientific">Microtetraspora fusca</name>
    <dbReference type="NCBI Taxonomy" id="1997"/>
    <lineage>
        <taxon>Bacteria</taxon>
        <taxon>Bacillati</taxon>
        <taxon>Actinomycetota</taxon>
        <taxon>Actinomycetes</taxon>
        <taxon>Streptosporangiales</taxon>
        <taxon>Streptosporangiaceae</taxon>
        <taxon>Microtetraspora</taxon>
    </lineage>
</organism>
<dbReference type="SUPFAM" id="SSF69304">
    <property type="entry name" value="Tricorn protease N-terminal domain"/>
    <property type="match status" value="1"/>
</dbReference>
<keyword evidence="2" id="KW-0472">Membrane</keyword>
<protein>
    <recommendedName>
        <fullName evidence="5">WD40 repeat domain-containing protein</fullName>
    </recommendedName>
</protein>
<keyword evidence="4" id="KW-1185">Reference proteome</keyword>
<evidence type="ECO:0000313" key="3">
    <source>
        <dbReference type="EMBL" id="MFF4772120.1"/>
    </source>
</evidence>
<reference evidence="3 4" key="1">
    <citation type="submission" date="2024-10" db="EMBL/GenBank/DDBJ databases">
        <title>The Natural Products Discovery Center: Release of the First 8490 Sequenced Strains for Exploring Actinobacteria Biosynthetic Diversity.</title>
        <authorList>
            <person name="Kalkreuter E."/>
            <person name="Kautsar S.A."/>
            <person name="Yang D."/>
            <person name="Bader C.D."/>
            <person name="Teijaro C.N."/>
            <person name="Fluegel L."/>
            <person name="Davis C.M."/>
            <person name="Simpson J.R."/>
            <person name="Lauterbach L."/>
            <person name="Steele A.D."/>
            <person name="Gui C."/>
            <person name="Meng S."/>
            <person name="Li G."/>
            <person name="Viehrig K."/>
            <person name="Ye F."/>
            <person name="Su P."/>
            <person name="Kiefer A.F."/>
            <person name="Nichols A."/>
            <person name="Cepeda A.J."/>
            <person name="Yan W."/>
            <person name="Fan B."/>
            <person name="Jiang Y."/>
            <person name="Adhikari A."/>
            <person name="Zheng C.-J."/>
            <person name="Schuster L."/>
            <person name="Cowan T.M."/>
            <person name="Smanski M.J."/>
            <person name="Chevrette M.G."/>
            <person name="De Carvalho L.P.S."/>
            <person name="Shen B."/>
        </authorList>
    </citation>
    <scope>NUCLEOTIDE SEQUENCE [LARGE SCALE GENOMIC DNA]</scope>
    <source>
        <strain evidence="3 4">NPDC001281</strain>
    </source>
</reference>
<keyword evidence="2" id="KW-0812">Transmembrane</keyword>
<evidence type="ECO:0000256" key="2">
    <source>
        <dbReference type="SAM" id="Phobius"/>
    </source>
</evidence>
<name>A0ABW6UYM5_MICFU</name>
<evidence type="ECO:0008006" key="5">
    <source>
        <dbReference type="Google" id="ProtNLM"/>
    </source>
</evidence>
<proteinExistence type="predicted"/>
<dbReference type="EMBL" id="JBIAXI010000002">
    <property type="protein sequence ID" value="MFF4772120.1"/>
    <property type="molecule type" value="Genomic_DNA"/>
</dbReference>